<dbReference type="SUPFAM" id="SSF55781">
    <property type="entry name" value="GAF domain-like"/>
    <property type="match status" value="2"/>
</dbReference>
<dbReference type="SMART" id="SM00065">
    <property type="entry name" value="GAF"/>
    <property type="match status" value="2"/>
</dbReference>
<evidence type="ECO:0000256" key="1">
    <source>
        <dbReference type="SAM" id="MobiDB-lite"/>
    </source>
</evidence>
<name>A0A6A5A2E1_APHAT</name>
<feature type="domain" description="GAF" evidence="2">
    <location>
        <begin position="138"/>
        <end position="300"/>
    </location>
</feature>
<gene>
    <name evidence="3" type="ORF">AaE_010291</name>
</gene>
<dbReference type="InterPro" id="IPR029016">
    <property type="entry name" value="GAF-like_dom_sf"/>
</dbReference>
<dbReference type="VEuPathDB" id="FungiDB:H257_01254"/>
<feature type="domain" description="GAF" evidence="2">
    <location>
        <begin position="321"/>
        <end position="463"/>
    </location>
</feature>
<proteinExistence type="predicted"/>
<dbReference type="Proteomes" id="UP000469452">
    <property type="component" value="Unassembled WGS sequence"/>
</dbReference>
<dbReference type="Pfam" id="PF01590">
    <property type="entry name" value="GAF"/>
    <property type="match status" value="2"/>
</dbReference>
<evidence type="ECO:0000259" key="2">
    <source>
        <dbReference type="SMART" id="SM00065"/>
    </source>
</evidence>
<dbReference type="AlphaFoldDB" id="A0A6A5A2E1"/>
<protein>
    <recommendedName>
        <fullName evidence="2">GAF domain-containing protein</fullName>
    </recommendedName>
</protein>
<sequence length="501" mass="55485">MNFRSLIEWFTAEALLSRPEDPLAFVRTVISEKLAQRSSGESYNPDHAMAYIKQCYAEASASADENGRLCLRPKRDTNATPSGDLASNKRLVLLEKLIQAFRVITMQLDPMEGAHTPPSQLCPNTHIISSHQLHHQAHVQDPQRRTSHPLQNGKCRRCYYRKYTTQIDLLYMLLVLMQDPVTQMLHLNVAEGASEISVPFGKGICGVVAATGKLVNIANAYADPNFDSQYDMQTGYHTRSILCVPVRNGQGQVVGVMQALNRSGNEKDTGFTDMDEEVMTILAAQAGIAIQNAQNHKTALQAQKKVTEVLDIVKAMHSDLGINSLIFTVTHRIQRLVGSDRCSLYLLDKVTNELWTLQGEVDIRIPSNQGICGAVAESGKLINLKNAYEDARFNKEYDQKLGYKTSTILALPLHSHKQDVIGVMQLINKTDGIFTPDDEEILTTFLSIAGPILENSPLFLRAKGTGGENELTGRPVSHGKPVTFDPEMNQIQESDGAEDEE</sequence>
<dbReference type="InterPro" id="IPR003018">
    <property type="entry name" value="GAF"/>
</dbReference>
<comment type="caution">
    <text evidence="3">The sequence shown here is derived from an EMBL/GenBank/DDBJ whole genome shotgun (WGS) entry which is preliminary data.</text>
</comment>
<accession>A0A6A5A2E1</accession>
<evidence type="ECO:0000313" key="4">
    <source>
        <dbReference type="Proteomes" id="UP000469452"/>
    </source>
</evidence>
<dbReference type="EMBL" id="VJMI01016265">
    <property type="protein sequence ID" value="KAF0720656.1"/>
    <property type="molecule type" value="Genomic_DNA"/>
</dbReference>
<feature type="region of interest" description="Disordered" evidence="1">
    <location>
        <begin position="464"/>
        <end position="501"/>
    </location>
</feature>
<dbReference type="PANTHER" id="PTHR43155">
    <property type="entry name" value="CYCLIC DI-GMP PHOSPHODIESTERASE PA4108-RELATED"/>
    <property type="match status" value="1"/>
</dbReference>
<organism evidence="3 4">
    <name type="scientific">Aphanomyces astaci</name>
    <name type="common">Crayfish plague agent</name>
    <dbReference type="NCBI Taxonomy" id="112090"/>
    <lineage>
        <taxon>Eukaryota</taxon>
        <taxon>Sar</taxon>
        <taxon>Stramenopiles</taxon>
        <taxon>Oomycota</taxon>
        <taxon>Saprolegniomycetes</taxon>
        <taxon>Saprolegniales</taxon>
        <taxon>Verrucalvaceae</taxon>
        <taxon>Aphanomyces</taxon>
    </lineage>
</organism>
<dbReference type="Gene3D" id="3.30.450.40">
    <property type="match status" value="2"/>
</dbReference>
<reference evidence="3 4" key="1">
    <citation type="submission" date="2019-06" db="EMBL/GenBank/DDBJ databases">
        <title>Genomics analysis of Aphanomyces spp. identifies a new class of oomycete effector associated with host adaptation.</title>
        <authorList>
            <person name="Gaulin E."/>
        </authorList>
    </citation>
    <scope>NUCLEOTIDE SEQUENCE [LARGE SCALE GENOMIC DNA]</scope>
    <source>
        <strain evidence="3 4">E</strain>
    </source>
</reference>
<evidence type="ECO:0000313" key="3">
    <source>
        <dbReference type="EMBL" id="KAF0720656.1"/>
    </source>
</evidence>
<dbReference type="PANTHER" id="PTHR43155:SF2">
    <property type="entry name" value="CYCLIC DI-GMP PHOSPHODIESTERASE PA4108"/>
    <property type="match status" value="1"/>
</dbReference>